<dbReference type="Proteomes" id="UP000007013">
    <property type="component" value="Chromosome"/>
</dbReference>
<accession>B1ZMZ4</accession>
<reference evidence="2 3" key="1">
    <citation type="journal article" date="2011" name="J. Bacteriol.">
        <title>Genome sequence of the verrucomicrobium Opitutus terrae PB90-1, an abundant inhabitant of rice paddy soil ecosystems.</title>
        <authorList>
            <person name="van Passel M.W."/>
            <person name="Kant R."/>
            <person name="Palva A."/>
            <person name="Copeland A."/>
            <person name="Lucas S."/>
            <person name="Lapidus A."/>
            <person name="Glavina del Rio T."/>
            <person name="Pitluck S."/>
            <person name="Goltsman E."/>
            <person name="Clum A."/>
            <person name="Sun H."/>
            <person name="Schmutz J."/>
            <person name="Larimer F.W."/>
            <person name="Land M.L."/>
            <person name="Hauser L."/>
            <person name="Kyrpides N."/>
            <person name="Mikhailova N."/>
            <person name="Richardson P.P."/>
            <person name="Janssen P.H."/>
            <person name="de Vos W.M."/>
            <person name="Smidt H."/>
        </authorList>
    </citation>
    <scope>NUCLEOTIDE SEQUENCE [LARGE SCALE GENOMIC DNA]</scope>
    <source>
        <strain evidence="3">DSM 11246 / JCM 15787 / PB90-1</strain>
    </source>
</reference>
<dbReference type="AlphaFoldDB" id="B1ZMZ4"/>
<keyword evidence="1" id="KW-0732">Signal</keyword>
<dbReference type="Pfam" id="PF07044">
    <property type="entry name" value="DUF1329"/>
    <property type="match status" value="1"/>
</dbReference>
<keyword evidence="3" id="KW-1185">Reference proteome</keyword>
<sequence length="451" mass="50821">MKNSVLFSAWLLGTAALASAAITSEQAARLGQDLTPVGAERAGNAAGTIPEWTGGITTPPAGYTVGMHHPDPFAQDQPLFTVTAANIAEHEGQLAAGHIALMRAYPTYKMVVYPSHRSFSNPQSVYDATKEFATTAKLNADGNAFSGALRGVPFPIPADAREVIWNHLTHYRGLAAMRPIAQAAPLPNGSYTLVQFEDEFLFNYNRPDLTLKELEESNTLFYFKQTVLAPPRLAGTILLVHETLDQVKEKRRAWVYNAGRRRVTRAPDVAYDNPGTAADGQRTSDQLDMYNGAMDRYDWKLVGKKEMLMPYNSYKLHSDQVKYKDILTPKHINQDLARYELHRVWVVDATLKPGTNHLYARRTFYVDEDSWQILAVDQYDSRGQMWRVSEAHCINYYDVPCFWSTLEVHTDLQSGRYLALGLDNEGRMYDYSLKRTPADYTPDSLRREGIR</sequence>
<dbReference type="eggNOG" id="ENOG502Z7HQ">
    <property type="taxonomic scope" value="Bacteria"/>
</dbReference>
<dbReference type="EMBL" id="CP001032">
    <property type="protein sequence ID" value="ACB76446.1"/>
    <property type="molecule type" value="Genomic_DNA"/>
</dbReference>
<dbReference type="STRING" id="452637.Oter_3166"/>
<proteinExistence type="predicted"/>
<dbReference type="Gene3D" id="2.50.20.10">
    <property type="entry name" value="Lipoprotein localisation LolA/LolB/LppX"/>
    <property type="match status" value="1"/>
</dbReference>
<protein>
    <recommendedName>
        <fullName evidence="4">Outer membrane lipoprotein-sorting protein</fullName>
    </recommendedName>
</protein>
<feature type="signal peptide" evidence="1">
    <location>
        <begin position="1"/>
        <end position="20"/>
    </location>
</feature>
<evidence type="ECO:0000313" key="3">
    <source>
        <dbReference type="Proteomes" id="UP000007013"/>
    </source>
</evidence>
<gene>
    <name evidence="2" type="ordered locus">Oter_3166</name>
</gene>
<evidence type="ECO:0000256" key="1">
    <source>
        <dbReference type="SAM" id="SignalP"/>
    </source>
</evidence>
<dbReference type="HOGENOM" id="CLU_048734_0_0_0"/>
<evidence type="ECO:0000313" key="2">
    <source>
        <dbReference type="EMBL" id="ACB76446.1"/>
    </source>
</evidence>
<organism evidence="2 3">
    <name type="scientific">Opitutus terrae (strain DSM 11246 / JCM 15787 / PB90-1)</name>
    <dbReference type="NCBI Taxonomy" id="452637"/>
    <lineage>
        <taxon>Bacteria</taxon>
        <taxon>Pseudomonadati</taxon>
        <taxon>Verrucomicrobiota</taxon>
        <taxon>Opitutia</taxon>
        <taxon>Opitutales</taxon>
        <taxon>Opitutaceae</taxon>
        <taxon>Opitutus</taxon>
    </lineage>
</organism>
<evidence type="ECO:0008006" key="4">
    <source>
        <dbReference type="Google" id="ProtNLM"/>
    </source>
</evidence>
<dbReference type="OrthoDB" id="178023at2"/>
<dbReference type="KEGG" id="ote:Oter_3166"/>
<dbReference type="RefSeq" id="WP_012375975.1">
    <property type="nucleotide sequence ID" value="NC_010571.1"/>
</dbReference>
<name>B1ZMZ4_OPITP</name>
<dbReference type="CDD" id="cd16329">
    <property type="entry name" value="LolA_like"/>
    <property type="match status" value="1"/>
</dbReference>
<dbReference type="InterPro" id="IPR010752">
    <property type="entry name" value="DUF1329"/>
</dbReference>
<feature type="chain" id="PRO_5002774335" description="Outer membrane lipoprotein-sorting protein" evidence="1">
    <location>
        <begin position="21"/>
        <end position="451"/>
    </location>
</feature>